<accession>A0ABU3NX58</accession>
<sequence length="197" mass="21265">MSVWKEEARFYGRIIMVAALVVAVIFAWHYFAKQDTVRQVSQENAATVAGQKKAAESAGLKLGDKQASEAAKMIEKAASGPPDEVIPSTGGTVKAELDKIAAKSGGYLLVTDPAAPQKAPKVDALSPDKPLNLNVYGIKPYPKRLLEVTLYPQAADVALLRRVTVFKRTGYLGPAVSYDADRRSKLRIGVRLSVPLD</sequence>
<protein>
    <submittedName>
        <fullName evidence="2">Uncharacterized protein</fullName>
    </submittedName>
</protein>
<keyword evidence="1" id="KW-1133">Transmembrane helix</keyword>
<keyword evidence="1" id="KW-0812">Transmembrane</keyword>
<feature type="transmembrane region" description="Helical" evidence="1">
    <location>
        <begin position="12"/>
        <end position="31"/>
    </location>
</feature>
<keyword evidence="1" id="KW-0472">Membrane</keyword>
<gene>
    <name evidence="2" type="ORF">Q4T40_09070</name>
</gene>
<dbReference type="RefSeq" id="WP_413779898.1">
    <property type="nucleotide sequence ID" value="NZ_JAUOZS010000001.1"/>
</dbReference>
<dbReference type="Proteomes" id="UP001254848">
    <property type="component" value="Unassembled WGS sequence"/>
</dbReference>
<keyword evidence="3" id="KW-1185">Reference proteome</keyword>
<dbReference type="EMBL" id="JAUOZS010000001">
    <property type="protein sequence ID" value="MDT8901388.1"/>
    <property type="molecule type" value="Genomic_DNA"/>
</dbReference>
<proteinExistence type="predicted"/>
<reference evidence="2 3" key="1">
    <citation type="submission" date="2023-07" db="EMBL/GenBank/DDBJ databases">
        <title>The novel representative of Negativicutes class, Anaeroselena agilis gen. nov. sp. nov.</title>
        <authorList>
            <person name="Prokofeva M.I."/>
            <person name="Elcheninov A.G."/>
            <person name="Klyukina A."/>
            <person name="Kublanov I.V."/>
            <person name="Frolov E.N."/>
            <person name="Podosokorskaya O.A."/>
        </authorList>
    </citation>
    <scope>NUCLEOTIDE SEQUENCE [LARGE SCALE GENOMIC DNA]</scope>
    <source>
        <strain evidence="2 3">4137-cl</strain>
    </source>
</reference>
<evidence type="ECO:0000313" key="3">
    <source>
        <dbReference type="Proteomes" id="UP001254848"/>
    </source>
</evidence>
<evidence type="ECO:0000313" key="2">
    <source>
        <dbReference type="EMBL" id="MDT8901388.1"/>
    </source>
</evidence>
<name>A0ABU3NX58_9FIRM</name>
<evidence type="ECO:0000256" key="1">
    <source>
        <dbReference type="SAM" id="Phobius"/>
    </source>
</evidence>
<comment type="caution">
    <text evidence="2">The sequence shown here is derived from an EMBL/GenBank/DDBJ whole genome shotgun (WGS) entry which is preliminary data.</text>
</comment>
<organism evidence="2 3">
    <name type="scientific">Anaeroselena agilis</name>
    <dbReference type="NCBI Taxonomy" id="3063788"/>
    <lineage>
        <taxon>Bacteria</taxon>
        <taxon>Bacillati</taxon>
        <taxon>Bacillota</taxon>
        <taxon>Negativicutes</taxon>
        <taxon>Acetonemataceae</taxon>
        <taxon>Anaeroselena</taxon>
    </lineage>
</organism>